<keyword evidence="1" id="KW-0812">Transmembrane</keyword>
<feature type="transmembrane region" description="Helical" evidence="1">
    <location>
        <begin position="103"/>
        <end position="122"/>
    </location>
</feature>
<dbReference type="Proteomes" id="UP000600588">
    <property type="component" value="Unassembled WGS sequence"/>
</dbReference>
<keyword evidence="1" id="KW-1133">Transmembrane helix</keyword>
<feature type="transmembrane region" description="Helical" evidence="1">
    <location>
        <begin position="53"/>
        <end position="71"/>
    </location>
</feature>
<name>A0A8J6Q2T7_9FLAO</name>
<evidence type="ECO:0000313" key="3">
    <source>
        <dbReference type="Proteomes" id="UP000600588"/>
    </source>
</evidence>
<accession>A0A8J6Q2T7</accession>
<feature type="transmembrane region" description="Helical" evidence="1">
    <location>
        <begin position="231"/>
        <end position="249"/>
    </location>
</feature>
<sequence>MGQIHVFSKLAAPTYEITMKTEFTKMPDSVFFMTMSFLIALSIIATLTSNAWLVNHNVLLFIPLFSLVYFIKYKRMNISVIAFILFSFIGDASHLFFNANMEVTASSVFYLIGIFYLIFQSVKKFKLKVIKGIILGYLLVVFLISTFFVLQVYQALKLVLESSIEPKLFALISISLAVLTIISFGVYLKTQSRTSTMFFIAAISLSFSVGLNYINLYYINHDVFVILEQSFYALSLYFIFKYAAVSWSYSQESRLDYDFGSENIFV</sequence>
<reference evidence="2 3" key="1">
    <citation type="submission" date="2020-09" db="EMBL/GenBank/DDBJ databases">
        <title>TT11 complete genome.</title>
        <authorList>
            <person name="Wu Z."/>
        </authorList>
    </citation>
    <scope>NUCLEOTIDE SEQUENCE [LARGE SCALE GENOMIC DNA]</scope>
    <source>
        <strain evidence="2 3">TT11</strain>
    </source>
</reference>
<gene>
    <name evidence="2" type="ORF">ICJ83_10820</name>
</gene>
<feature type="transmembrane region" description="Helical" evidence="1">
    <location>
        <begin position="134"/>
        <end position="156"/>
    </location>
</feature>
<dbReference type="RefSeq" id="WP_188230411.1">
    <property type="nucleotide sequence ID" value="NZ_JACVXB010000004.1"/>
</dbReference>
<proteinExistence type="predicted"/>
<feature type="transmembrane region" description="Helical" evidence="1">
    <location>
        <begin position="168"/>
        <end position="188"/>
    </location>
</feature>
<comment type="caution">
    <text evidence="2">The sequence shown here is derived from an EMBL/GenBank/DDBJ whole genome shotgun (WGS) entry which is preliminary data.</text>
</comment>
<feature type="transmembrane region" description="Helical" evidence="1">
    <location>
        <begin position="29"/>
        <end position="47"/>
    </location>
</feature>
<dbReference type="AlphaFoldDB" id="A0A8J6Q2T7"/>
<keyword evidence="1" id="KW-0472">Membrane</keyword>
<feature type="transmembrane region" description="Helical" evidence="1">
    <location>
        <begin position="197"/>
        <end position="219"/>
    </location>
</feature>
<feature type="transmembrane region" description="Helical" evidence="1">
    <location>
        <begin position="78"/>
        <end position="97"/>
    </location>
</feature>
<evidence type="ECO:0000313" key="2">
    <source>
        <dbReference type="EMBL" id="MBD0832624.1"/>
    </source>
</evidence>
<organism evidence="2 3">
    <name type="scientific">Aestuariibaculum sediminum</name>
    <dbReference type="NCBI Taxonomy" id="2770637"/>
    <lineage>
        <taxon>Bacteria</taxon>
        <taxon>Pseudomonadati</taxon>
        <taxon>Bacteroidota</taxon>
        <taxon>Flavobacteriia</taxon>
        <taxon>Flavobacteriales</taxon>
        <taxon>Flavobacteriaceae</taxon>
    </lineage>
</organism>
<dbReference type="EMBL" id="JACVXB010000004">
    <property type="protein sequence ID" value="MBD0832624.1"/>
    <property type="molecule type" value="Genomic_DNA"/>
</dbReference>
<protein>
    <submittedName>
        <fullName evidence="2">Uncharacterized protein</fullName>
    </submittedName>
</protein>
<evidence type="ECO:0000256" key="1">
    <source>
        <dbReference type="SAM" id="Phobius"/>
    </source>
</evidence>
<keyword evidence="3" id="KW-1185">Reference proteome</keyword>